<dbReference type="EMBL" id="CP018076">
    <property type="protein sequence ID" value="APE44996.1"/>
    <property type="molecule type" value="Genomic_DNA"/>
</dbReference>
<organism evidence="3 4">
    <name type="scientific">Sulfitobacter alexandrii</name>
    <dbReference type="NCBI Taxonomy" id="1917485"/>
    <lineage>
        <taxon>Bacteria</taxon>
        <taxon>Pseudomonadati</taxon>
        <taxon>Pseudomonadota</taxon>
        <taxon>Alphaproteobacteria</taxon>
        <taxon>Rhodobacterales</taxon>
        <taxon>Roseobacteraceae</taxon>
        <taxon>Sulfitobacter</taxon>
    </lineage>
</organism>
<keyword evidence="4" id="KW-1185">Reference proteome</keyword>
<dbReference type="Proteomes" id="UP000181897">
    <property type="component" value="Chromosome"/>
</dbReference>
<dbReference type="Gene3D" id="2.170.16.10">
    <property type="entry name" value="Hedgehog/Intein (Hint) domain"/>
    <property type="match status" value="1"/>
</dbReference>
<feature type="region of interest" description="Disordered" evidence="1">
    <location>
        <begin position="73"/>
        <end position="97"/>
    </location>
</feature>
<evidence type="ECO:0000313" key="3">
    <source>
        <dbReference type="EMBL" id="APE44996.1"/>
    </source>
</evidence>
<accession>A0A1J0WKY4</accession>
<evidence type="ECO:0000256" key="1">
    <source>
        <dbReference type="SAM" id="MobiDB-lite"/>
    </source>
</evidence>
<sequence length="526" mass="56583">MVAASELPIETVREGTSATDMAQTIFGDGVTVVGATYYGDIDSAGTYSGGDNVAPGVTPGDSGVILSTGNAQDFTNSWGQSNQQTDTSTNTSGTDNYRPYNNVAGARTYDAATLDVDFIPDSSIMTMQFVFSSEEYPEFENSIYQDFVGVWVNGSLVPMDVGNGDVDPGNVNTANNINMYVNNQADQFNTEMDGFTITLTLTMYVNPGIVNSLRIAIADVSDSNYDSNLLIAADSVQTDLIAMSDNVDLFPDGEREIDVLGNDINEGGGTLTITHINGVAVSAGDTITLPTGQTVRLNANGTFTVTGDGDVENFNFTYTIDNGTNTDVGFVNATGVPCFVAGTLIATPDGERPAETLQPGDLVLTKDDGPQPLRWRGTRTVAAQGDFAPIHIRANTFGQHRDLLVSPLHRILIRDNLAELLFGEAEVLVAARDLVNDRSVVRRTGKEVTYVHLLFDRHQVLFSEGLETESFLPGPQTRRSFEKDIVDEICAIFPEIDPETGAGYSPAARRTLKRFEADLLRVTKAA</sequence>
<dbReference type="STRING" id="1917485.BOO69_17460"/>
<protein>
    <submittedName>
        <fullName evidence="3">2,3,4,5-tetrahydropyridine-2,6-carboxylate N-succinyltransferase</fullName>
    </submittedName>
</protein>
<proteinExistence type="predicted"/>
<name>A0A1J0WKY4_9RHOB</name>
<reference evidence="3 4" key="1">
    <citation type="submission" date="2016-11" db="EMBL/GenBank/DDBJ databases">
        <title>Complete genome sequence of Sulfitobacter sp. AM1-D1, a toxic bacteria associated with marine dinoflagellate Alexandrium minutum in East China Sea.</title>
        <authorList>
            <person name="Yang Q."/>
            <person name="Zhang X."/>
            <person name="Tian X."/>
        </authorList>
    </citation>
    <scope>NUCLEOTIDE SEQUENCE [LARGE SCALE GENOMIC DNA]</scope>
    <source>
        <strain evidence="3 4">AM1-D1</strain>
    </source>
</reference>
<dbReference type="KEGG" id="suam:BOO69_17460"/>
<keyword evidence="3" id="KW-0808">Transferase</keyword>
<dbReference type="InterPro" id="IPR049804">
    <property type="entry name" value="Choice_anch_L"/>
</dbReference>
<dbReference type="InterPro" id="IPR028992">
    <property type="entry name" value="Hedgehog/Intein_dom"/>
</dbReference>
<feature type="domain" description="Hedgehog/Intein (Hint)" evidence="2">
    <location>
        <begin position="337"/>
        <end position="474"/>
    </location>
</feature>
<dbReference type="NCBIfam" id="NF038133">
    <property type="entry name" value="choice_anch_L"/>
    <property type="match status" value="1"/>
</dbReference>
<dbReference type="InterPro" id="IPR036844">
    <property type="entry name" value="Hint_dom_sf"/>
</dbReference>
<evidence type="ECO:0000313" key="4">
    <source>
        <dbReference type="Proteomes" id="UP000181897"/>
    </source>
</evidence>
<evidence type="ECO:0000259" key="2">
    <source>
        <dbReference type="Pfam" id="PF13403"/>
    </source>
</evidence>
<dbReference type="SUPFAM" id="SSF51294">
    <property type="entry name" value="Hedgehog/intein (Hint) domain"/>
    <property type="match status" value="1"/>
</dbReference>
<feature type="compositionally biased region" description="Low complexity" evidence="1">
    <location>
        <begin position="79"/>
        <end position="96"/>
    </location>
</feature>
<dbReference type="Pfam" id="PF13403">
    <property type="entry name" value="Hint_2"/>
    <property type="match status" value="1"/>
</dbReference>
<dbReference type="AlphaFoldDB" id="A0A1J0WKY4"/>
<dbReference type="GO" id="GO:0016740">
    <property type="term" value="F:transferase activity"/>
    <property type="evidence" value="ECO:0007669"/>
    <property type="project" value="UniProtKB-KW"/>
</dbReference>
<gene>
    <name evidence="3" type="ORF">BOO69_17460</name>
</gene>